<keyword evidence="3 6" id="KW-1133">Transmembrane helix</keyword>
<evidence type="ECO:0000256" key="4">
    <source>
        <dbReference type="ARBA" id="ARBA00023136"/>
    </source>
</evidence>
<keyword evidence="4 6" id="KW-0472">Membrane</keyword>
<dbReference type="Proteomes" id="UP000176493">
    <property type="component" value="Unassembled WGS sequence"/>
</dbReference>
<evidence type="ECO:0000256" key="6">
    <source>
        <dbReference type="SAM" id="Phobius"/>
    </source>
</evidence>
<dbReference type="PANTHER" id="PTHR10806">
    <property type="entry name" value="SIGNAL PEPTIDASE COMPLEX CATALYTIC SUBUNIT SEC11"/>
    <property type="match status" value="1"/>
</dbReference>
<evidence type="ECO:0000313" key="8">
    <source>
        <dbReference type="Proteomes" id="UP000176493"/>
    </source>
</evidence>
<evidence type="ECO:0000256" key="5">
    <source>
        <dbReference type="NCBIfam" id="TIGR02228"/>
    </source>
</evidence>
<protein>
    <recommendedName>
        <fullName evidence="5">Signal peptidase I</fullName>
        <ecNumber evidence="5">3.4.21.89</ecNumber>
    </recommendedName>
</protein>
<feature type="transmembrane region" description="Helical" evidence="6">
    <location>
        <begin position="6"/>
        <end position="25"/>
    </location>
</feature>
<evidence type="ECO:0000256" key="3">
    <source>
        <dbReference type="ARBA" id="ARBA00022989"/>
    </source>
</evidence>
<evidence type="ECO:0000256" key="1">
    <source>
        <dbReference type="ARBA" id="ARBA00004370"/>
    </source>
</evidence>
<comment type="caution">
    <text evidence="7">The sequence shown here is derived from an EMBL/GenBank/DDBJ whole genome shotgun (WGS) entry which is preliminary data.</text>
</comment>
<accession>A0A1G2MDF1</accession>
<dbReference type="GO" id="GO:0009003">
    <property type="term" value="F:signal peptidase activity"/>
    <property type="evidence" value="ECO:0007669"/>
    <property type="project" value="UniProtKB-EC"/>
</dbReference>
<keyword evidence="2 6" id="KW-0812">Transmembrane</keyword>
<proteinExistence type="predicted"/>
<dbReference type="NCBIfam" id="TIGR02228">
    <property type="entry name" value="sigpep_I_arch"/>
    <property type="match status" value="1"/>
</dbReference>
<dbReference type="InterPro" id="IPR036286">
    <property type="entry name" value="LexA/Signal_pep-like_sf"/>
</dbReference>
<dbReference type="SUPFAM" id="SSF51306">
    <property type="entry name" value="LexA/Signal peptidase"/>
    <property type="match status" value="1"/>
</dbReference>
<comment type="subcellular location">
    <subcellularLocation>
        <location evidence="1">Membrane</location>
    </subcellularLocation>
</comment>
<dbReference type="AlphaFoldDB" id="A0A1G2MDF1"/>
<dbReference type="InterPro" id="IPR001733">
    <property type="entry name" value="Peptidase_S26B"/>
</dbReference>
<dbReference type="EC" id="3.4.21.89" evidence="5"/>
<dbReference type="GO" id="GO:0006465">
    <property type="term" value="P:signal peptide processing"/>
    <property type="evidence" value="ECO:0007669"/>
    <property type="project" value="UniProtKB-UniRule"/>
</dbReference>
<reference evidence="7 8" key="1">
    <citation type="journal article" date="2016" name="Nat. Commun.">
        <title>Thousands of microbial genomes shed light on interconnected biogeochemical processes in an aquifer system.</title>
        <authorList>
            <person name="Anantharaman K."/>
            <person name="Brown C.T."/>
            <person name="Hug L.A."/>
            <person name="Sharon I."/>
            <person name="Castelle C.J."/>
            <person name="Probst A.J."/>
            <person name="Thomas B.C."/>
            <person name="Singh A."/>
            <person name="Wilkins M.J."/>
            <person name="Karaoz U."/>
            <person name="Brodie E.L."/>
            <person name="Williams K.H."/>
            <person name="Hubbard S.S."/>
            <person name="Banfield J.F."/>
        </authorList>
    </citation>
    <scope>NUCLEOTIDE SEQUENCE [LARGE SCALE GENOMIC DNA]</scope>
</reference>
<dbReference type="GO" id="GO:0016020">
    <property type="term" value="C:membrane"/>
    <property type="evidence" value="ECO:0007669"/>
    <property type="project" value="UniProtKB-SubCell"/>
</dbReference>
<sequence>MVKRLTIGLIKFAIYVAFVASAIYFTPKILAKAMHTEYPLATITSGSMWPALKVNDLILMKGVSGSEVEIGQIIVYQNASQGFTIHRLVRKENGMLVTKGDANEAEDSPISEKDVIGRIVSIGTWQFHLPYLGIIARKLGPKIQELERSY</sequence>
<dbReference type="EMBL" id="MHRJ01000035">
    <property type="protein sequence ID" value="OHA21927.1"/>
    <property type="molecule type" value="Genomic_DNA"/>
</dbReference>
<evidence type="ECO:0000313" key="7">
    <source>
        <dbReference type="EMBL" id="OHA21927.1"/>
    </source>
</evidence>
<evidence type="ECO:0000256" key="2">
    <source>
        <dbReference type="ARBA" id="ARBA00022692"/>
    </source>
</evidence>
<name>A0A1G2MDF1_9BACT</name>
<organism evidence="7 8">
    <name type="scientific">Candidatus Taylorbacteria bacterium RIFCSPHIGHO2_02_49_25</name>
    <dbReference type="NCBI Taxonomy" id="1802305"/>
    <lineage>
        <taxon>Bacteria</taxon>
        <taxon>Candidatus Tayloriibacteriota</taxon>
    </lineage>
</organism>
<dbReference type="PANTHER" id="PTHR10806:SF6">
    <property type="entry name" value="SIGNAL PEPTIDASE COMPLEX CATALYTIC SUBUNIT SEC11"/>
    <property type="match status" value="1"/>
</dbReference>
<dbReference type="GO" id="GO:0004252">
    <property type="term" value="F:serine-type endopeptidase activity"/>
    <property type="evidence" value="ECO:0007669"/>
    <property type="project" value="UniProtKB-UniRule"/>
</dbReference>
<dbReference type="CDD" id="cd06462">
    <property type="entry name" value="Peptidase_S24_S26"/>
    <property type="match status" value="1"/>
</dbReference>
<gene>
    <name evidence="7" type="ORF">A2W52_01460</name>
</gene>